<reference evidence="2" key="1">
    <citation type="journal article" date="2024" name="Proc. Natl. Acad. Sci. U.S.A.">
        <title>Extraordinary preservation of gene collinearity over three hundred million years revealed in homosporous lycophytes.</title>
        <authorList>
            <person name="Li C."/>
            <person name="Wickell D."/>
            <person name="Kuo L.Y."/>
            <person name="Chen X."/>
            <person name="Nie B."/>
            <person name="Liao X."/>
            <person name="Peng D."/>
            <person name="Ji J."/>
            <person name="Jenkins J."/>
            <person name="Williams M."/>
            <person name="Shu S."/>
            <person name="Plott C."/>
            <person name="Barry K."/>
            <person name="Rajasekar S."/>
            <person name="Grimwood J."/>
            <person name="Han X."/>
            <person name="Sun S."/>
            <person name="Hou Z."/>
            <person name="He W."/>
            <person name="Dai G."/>
            <person name="Sun C."/>
            <person name="Schmutz J."/>
            <person name="Leebens-Mack J.H."/>
            <person name="Li F.W."/>
            <person name="Wang L."/>
        </authorList>
    </citation>
    <scope>NUCLEOTIDE SEQUENCE [LARGE SCALE GENOMIC DNA]</scope>
    <source>
        <strain evidence="2">cv. PW_Plant_1</strain>
    </source>
</reference>
<sequence>MAERVLVLKHLIMPNVLYFLSCWMPSECDLRRFEAVCRSLLWTSKFDGKGYVGVAWDTCTLPKKLSELGLPNLKSMASRNIARWLVRVVDRQKDLWAYLLQDAVNQWAPIRALGWKNWKLKDLLLTEWKFKGKGSELFISLWMGWEKGGHAIKAIEKELCEKGGVSEMSCWAWREPPDRGEPCQGCKENPQERHHKVGRSMG</sequence>
<proteinExistence type="predicted"/>
<protein>
    <submittedName>
        <fullName evidence="1">Uncharacterized protein</fullName>
    </submittedName>
</protein>
<dbReference type="Proteomes" id="UP001162992">
    <property type="component" value="Chromosome 1"/>
</dbReference>
<evidence type="ECO:0000313" key="2">
    <source>
        <dbReference type="Proteomes" id="UP001162992"/>
    </source>
</evidence>
<evidence type="ECO:0000313" key="1">
    <source>
        <dbReference type="EMBL" id="KAJ7569340.1"/>
    </source>
</evidence>
<gene>
    <name evidence="1" type="ORF">O6H91_01G073800</name>
</gene>
<organism evidence="1 2">
    <name type="scientific">Diphasiastrum complanatum</name>
    <name type="common">Issler's clubmoss</name>
    <name type="synonym">Lycopodium complanatum</name>
    <dbReference type="NCBI Taxonomy" id="34168"/>
    <lineage>
        <taxon>Eukaryota</taxon>
        <taxon>Viridiplantae</taxon>
        <taxon>Streptophyta</taxon>
        <taxon>Embryophyta</taxon>
        <taxon>Tracheophyta</taxon>
        <taxon>Lycopodiopsida</taxon>
        <taxon>Lycopodiales</taxon>
        <taxon>Lycopodiaceae</taxon>
        <taxon>Lycopodioideae</taxon>
        <taxon>Diphasiastrum</taxon>
    </lineage>
</organism>
<accession>A0ACC2ES78</accession>
<keyword evidence="2" id="KW-1185">Reference proteome</keyword>
<name>A0ACC2ES78_DIPCM</name>
<comment type="caution">
    <text evidence="1">The sequence shown here is derived from an EMBL/GenBank/DDBJ whole genome shotgun (WGS) entry which is preliminary data.</text>
</comment>
<dbReference type="EMBL" id="CM055092">
    <property type="protein sequence ID" value="KAJ7569340.1"/>
    <property type="molecule type" value="Genomic_DNA"/>
</dbReference>